<evidence type="ECO:0000313" key="3">
    <source>
        <dbReference type="EMBL" id="KAF4619209.1"/>
    </source>
</evidence>
<proteinExistence type="predicted"/>
<evidence type="ECO:0000313" key="4">
    <source>
        <dbReference type="Proteomes" id="UP000521872"/>
    </source>
</evidence>
<gene>
    <name evidence="3" type="ORF">D9613_005606</name>
</gene>
<feature type="compositionally biased region" description="Low complexity" evidence="1">
    <location>
        <begin position="217"/>
        <end position="229"/>
    </location>
</feature>
<dbReference type="Proteomes" id="UP000521872">
    <property type="component" value="Unassembled WGS sequence"/>
</dbReference>
<dbReference type="EMBL" id="JAACJL010000016">
    <property type="protein sequence ID" value="KAF4619209.1"/>
    <property type="molecule type" value="Genomic_DNA"/>
</dbReference>
<dbReference type="Pfam" id="PF12776">
    <property type="entry name" value="Myb_DNA-bind_3"/>
    <property type="match status" value="1"/>
</dbReference>
<feature type="region of interest" description="Disordered" evidence="1">
    <location>
        <begin position="145"/>
        <end position="248"/>
    </location>
</feature>
<sequence length="334" mass="36239">MPPRKSSEPRCVWTAQDDAAMVEVLKEQKNLGNQSGAGWKSQVWTMVETALLKVSQGKGSSKTAAKCSDHWSSLKKQFLAVHALRNASGFGWDEGSNMVTTSDSVWDTYLKAHPASKKWKCTSFPLYDDMHFLVNGIVATGDSAFHPGQSVPPSSPAPYLSSPAPAGPLPSDDVFKEAPVPVRSSSLQPAGDEETSPPKALSTPMRSKKRERAETESPSGPLASSSVSRSLKRPRKGRRHSSQADSISQVGEAMAQIASALTSGSDLATPARRKKALALVYEDAEYSSAEEDEIINLFLEDMPVADTYASIPKKSKRVKFIRNRLAKIKSVDFE</sequence>
<feature type="compositionally biased region" description="Basic residues" evidence="1">
    <location>
        <begin position="230"/>
        <end position="241"/>
    </location>
</feature>
<feature type="domain" description="Myb-like" evidence="2">
    <location>
        <begin position="5"/>
        <end position="75"/>
    </location>
</feature>
<protein>
    <recommendedName>
        <fullName evidence="2">Myb-like domain-containing protein</fullName>
    </recommendedName>
</protein>
<accession>A0A8H4QYK6</accession>
<dbReference type="PANTHER" id="PTHR46929">
    <property type="entry name" value="EXPRESSED PROTEIN"/>
    <property type="match status" value="1"/>
</dbReference>
<evidence type="ECO:0000259" key="2">
    <source>
        <dbReference type="PROSITE" id="PS50090"/>
    </source>
</evidence>
<dbReference type="PROSITE" id="PS50090">
    <property type="entry name" value="MYB_LIKE"/>
    <property type="match status" value="1"/>
</dbReference>
<organism evidence="3 4">
    <name type="scientific">Agrocybe pediades</name>
    <dbReference type="NCBI Taxonomy" id="84607"/>
    <lineage>
        <taxon>Eukaryota</taxon>
        <taxon>Fungi</taxon>
        <taxon>Dikarya</taxon>
        <taxon>Basidiomycota</taxon>
        <taxon>Agaricomycotina</taxon>
        <taxon>Agaricomycetes</taxon>
        <taxon>Agaricomycetidae</taxon>
        <taxon>Agaricales</taxon>
        <taxon>Agaricineae</taxon>
        <taxon>Strophariaceae</taxon>
        <taxon>Agrocybe</taxon>
    </lineage>
</organism>
<dbReference type="PANTHER" id="PTHR46929:SF3">
    <property type="entry name" value="MYB_SANT-LIKE DOMAIN-CONTAINING PROTEIN"/>
    <property type="match status" value="1"/>
</dbReference>
<name>A0A8H4QYK6_9AGAR</name>
<reference evidence="3 4" key="1">
    <citation type="submission" date="2019-12" db="EMBL/GenBank/DDBJ databases">
        <authorList>
            <person name="Floudas D."/>
            <person name="Bentzer J."/>
            <person name="Ahren D."/>
            <person name="Johansson T."/>
            <person name="Persson P."/>
            <person name="Tunlid A."/>
        </authorList>
    </citation>
    <scope>NUCLEOTIDE SEQUENCE [LARGE SCALE GENOMIC DNA]</scope>
    <source>
        <strain evidence="3 4">CBS 102.39</strain>
    </source>
</reference>
<evidence type="ECO:0000256" key="1">
    <source>
        <dbReference type="SAM" id="MobiDB-lite"/>
    </source>
</evidence>
<dbReference type="AlphaFoldDB" id="A0A8H4QYK6"/>
<keyword evidence="4" id="KW-1185">Reference proteome</keyword>
<dbReference type="InterPro" id="IPR024752">
    <property type="entry name" value="Myb/SANT-like_dom"/>
</dbReference>
<comment type="caution">
    <text evidence="3">The sequence shown here is derived from an EMBL/GenBank/DDBJ whole genome shotgun (WGS) entry which is preliminary data.</text>
</comment>
<dbReference type="InterPro" id="IPR001005">
    <property type="entry name" value="SANT/Myb"/>
</dbReference>